<sequence>MGAVLSQKINGFEHSSYFISRQLNKAERNYSTTKREWRFYLYGQKVHVPTSRLDSWSLLLSEYDFDIVHKAGKANVNADALPRIPVHVINLPYEPVWDKEHIRLEQERNPRIAAVKSKVDMGEELGYLFDSDRLLYKFNEDNRNDMFVVPRTLQYKVLTAYHNLPFAGHQGVKCTYDFIKSMFFWDEMSQTFARIASRCCTQTHSKHQTCAPTEVSRGHCSFPEN</sequence>
<evidence type="ECO:0000256" key="5">
    <source>
        <dbReference type="ARBA" id="ARBA00022759"/>
    </source>
</evidence>
<keyword evidence="5" id="KW-0255">Endonuclease</keyword>
<gene>
    <name evidence="10" type="ORF">PR048_024322</name>
</gene>
<dbReference type="EMBL" id="JARBHB010000010">
    <property type="protein sequence ID" value="KAJ8873504.1"/>
    <property type="molecule type" value="Genomic_DNA"/>
</dbReference>
<feature type="domain" description="Integrase zinc-binding" evidence="9">
    <location>
        <begin position="149"/>
        <end position="200"/>
    </location>
</feature>
<evidence type="ECO:0000256" key="2">
    <source>
        <dbReference type="ARBA" id="ARBA00022679"/>
    </source>
</evidence>
<keyword evidence="6" id="KW-0378">Hydrolase</keyword>
<proteinExistence type="predicted"/>
<evidence type="ECO:0000259" key="8">
    <source>
        <dbReference type="Pfam" id="PF17917"/>
    </source>
</evidence>
<evidence type="ECO:0000256" key="1">
    <source>
        <dbReference type="ARBA" id="ARBA00012493"/>
    </source>
</evidence>
<comment type="caution">
    <text evidence="10">The sequence shown here is derived from an EMBL/GenBank/DDBJ whole genome shotgun (WGS) entry which is preliminary data.</text>
</comment>
<dbReference type="Proteomes" id="UP001159363">
    <property type="component" value="Chromosome 9"/>
</dbReference>
<feature type="domain" description="Reverse transcriptase RNase H-like" evidence="8">
    <location>
        <begin position="1"/>
        <end position="38"/>
    </location>
</feature>
<name>A0ABQ9GNB9_9NEOP</name>
<evidence type="ECO:0000256" key="4">
    <source>
        <dbReference type="ARBA" id="ARBA00022722"/>
    </source>
</evidence>
<evidence type="ECO:0000256" key="7">
    <source>
        <dbReference type="ARBA" id="ARBA00022918"/>
    </source>
</evidence>
<dbReference type="InterPro" id="IPR043502">
    <property type="entry name" value="DNA/RNA_pol_sf"/>
</dbReference>
<evidence type="ECO:0000259" key="9">
    <source>
        <dbReference type="Pfam" id="PF17921"/>
    </source>
</evidence>
<evidence type="ECO:0000256" key="6">
    <source>
        <dbReference type="ARBA" id="ARBA00022801"/>
    </source>
</evidence>
<dbReference type="InterPro" id="IPR041373">
    <property type="entry name" value="RT_RNaseH"/>
</dbReference>
<evidence type="ECO:0000256" key="3">
    <source>
        <dbReference type="ARBA" id="ARBA00022695"/>
    </source>
</evidence>
<dbReference type="PANTHER" id="PTHR37984">
    <property type="entry name" value="PROTEIN CBG26694"/>
    <property type="match status" value="1"/>
</dbReference>
<dbReference type="PANTHER" id="PTHR37984:SF5">
    <property type="entry name" value="PROTEIN NYNRIN-LIKE"/>
    <property type="match status" value="1"/>
</dbReference>
<dbReference type="InterPro" id="IPR041588">
    <property type="entry name" value="Integrase_H2C2"/>
</dbReference>
<dbReference type="Pfam" id="PF17921">
    <property type="entry name" value="Integrase_H2C2"/>
    <property type="match status" value="1"/>
</dbReference>
<keyword evidence="3" id="KW-0548">Nucleotidyltransferase</keyword>
<organism evidence="10 11">
    <name type="scientific">Dryococelus australis</name>
    <dbReference type="NCBI Taxonomy" id="614101"/>
    <lineage>
        <taxon>Eukaryota</taxon>
        <taxon>Metazoa</taxon>
        <taxon>Ecdysozoa</taxon>
        <taxon>Arthropoda</taxon>
        <taxon>Hexapoda</taxon>
        <taxon>Insecta</taxon>
        <taxon>Pterygota</taxon>
        <taxon>Neoptera</taxon>
        <taxon>Polyneoptera</taxon>
        <taxon>Phasmatodea</taxon>
        <taxon>Verophasmatodea</taxon>
        <taxon>Anareolatae</taxon>
        <taxon>Phasmatidae</taxon>
        <taxon>Eurycanthinae</taxon>
        <taxon>Dryococelus</taxon>
    </lineage>
</organism>
<dbReference type="InterPro" id="IPR050951">
    <property type="entry name" value="Retrovirus_Pol_polyprotein"/>
</dbReference>
<dbReference type="SUPFAM" id="SSF56672">
    <property type="entry name" value="DNA/RNA polymerases"/>
    <property type="match status" value="1"/>
</dbReference>
<accession>A0ABQ9GNB9</accession>
<dbReference type="EC" id="2.7.7.49" evidence="1"/>
<evidence type="ECO:0000313" key="10">
    <source>
        <dbReference type="EMBL" id="KAJ8873504.1"/>
    </source>
</evidence>
<keyword evidence="7" id="KW-0695">RNA-directed DNA polymerase</keyword>
<keyword evidence="4" id="KW-0540">Nuclease</keyword>
<dbReference type="Pfam" id="PF17917">
    <property type="entry name" value="RT_RNaseH"/>
    <property type="match status" value="1"/>
</dbReference>
<evidence type="ECO:0000313" key="11">
    <source>
        <dbReference type="Proteomes" id="UP001159363"/>
    </source>
</evidence>
<dbReference type="Gene3D" id="1.10.340.70">
    <property type="match status" value="1"/>
</dbReference>
<keyword evidence="11" id="KW-1185">Reference proteome</keyword>
<reference evidence="10 11" key="1">
    <citation type="submission" date="2023-02" db="EMBL/GenBank/DDBJ databases">
        <title>LHISI_Scaffold_Assembly.</title>
        <authorList>
            <person name="Stuart O.P."/>
            <person name="Cleave R."/>
            <person name="Magrath M.J.L."/>
            <person name="Mikheyev A.S."/>
        </authorList>
    </citation>
    <scope>NUCLEOTIDE SEQUENCE [LARGE SCALE GENOMIC DNA]</scope>
    <source>
        <strain evidence="10">Daus_M_001</strain>
        <tissue evidence="10">Leg muscle</tissue>
    </source>
</reference>
<dbReference type="CDD" id="cd09274">
    <property type="entry name" value="RNase_HI_RT_Ty3"/>
    <property type="match status" value="1"/>
</dbReference>
<keyword evidence="2" id="KW-0808">Transferase</keyword>
<protein>
    <recommendedName>
        <fullName evidence="1">RNA-directed DNA polymerase</fullName>
        <ecNumber evidence="1">2.7.7.49</ecNumber>
    </recommendedName>
</protein>